<evidence type="ECO:0000313" key="2">
    <source>
        <dbReference type="Proteomes" id="UP000699042"/>
    </source>
</evidence>
<organism evidence="1 2">
    <name type="scientific">Colletotrichum scovillei</name>
    <dbReference type="NCBI Taxonomy" id="1209932"/>
    <lineage>
        <taxon>Eukaryota</taxon>
        <taxon>Fungi</taxon>
        <taxon>Dikarya</taxon>
        <taxon>Ascomycota</taxon>
        <taxon>Pezizomycotina</taxon>
        <taxon>Sordariomycetes</taxon>
        <taxon>Hypocreomycetidae</taxon>
        <taxon>Glomerellales</taxon>
        <taxon>Glomerellaceae</taxon>
        <taxon>Colletotrichum</taxon>
        <taxon>Colletotrichum acutatum species complex</taxon>
    </lineage>
</organism>
<dbReference type="AlphaFoldDB" id="A0A9P7R485"/>
<dbReference type="Proteomes" id="UP000699042">
    <property type="component" value="Unassembled WGS sequence"/>
</dbReference>
<accession>A0A9P7R485</accession>
<proteinExistence type="predicted"/>
<feature type="non-terminal residue" evidence="1">
    <location>
        <position position="1"/>
    </location>
</feature>
<reference evidence="1" key="1">
    <citation type="submission" date="2021-05" db="EMBL/GenBank/DDBJ databases">
        <title>Comparative genomics of three Colletotrichum scovillei strains and genetic complementation revealed genes involved fungal growth and virulence on chili pepper.</title>
        <authorList>
            <person name="Hsieh D.-K."/>
            <person name="Chuang S.-C."/>
            <person name="Chen C.-Y."/>
            <person name="Chao Y.-T."/>
            <person name="Lu M.-Y.J."/>
            <person name="Lee M.-H."/>
            <person name="Shih M.-C."/>
        </authorList>
    </citation>
    <scope>NUCLEOTIDE SEQUENCE</scope>
    <source>
        <strain evidence="1">Coll-153</strain>
    </source>
</reference>
<gene>
    <name evidence="1" type="ORF">JMJ77_012673</name>
</gene>
<comment type="caution">
    <text evidence="1">The sequence shown here is derived from an EMBL/GenBank/DDBJ whole genome shotgun (WGS) entry which is preliminary data.</text>
</comment>
<name>A0A9P7R485_9PEZI</name>
<dbReference type="EMBL" id="JAESDN010000005">
    <property type="protein sequence ID" value="KAG7049915.1"/>
    <property type="molecule type" value="Genomic_DNA"/>
</dbReference>
<evidence type="ECO:0000313" key="1">
    <source>
        <dbReference type="EMBL" id="KAG7049915.1"/>
    </source>
</evidence>
<sequence length="40" mass="4513">MTRTGSQSVSYKRFCLVRIYCRGHPSIALSKQEGSLLLLL</sequence>
<keyword evidence="2" id="KW-1185">Reference proteome</keyword>
<protein>
    <submittedName>
        <fullName evidence="1">Uncharacterized protein</fullName>
    </submittedName>
</protein>